<name>A0A239L5I0_9ACTN</name>
<evidence type="ECO:0000259" key="1">
    <source>
        <dbReference type="PROSITE" id="PS50914"/>
    </source>
</evidence>
<accession>A0A239L5I0</accession>
<dbReference type="InterPro" id="IPR007055">
    <property type="entry name" value="BON_dom"/>
</dbReference>
<evidence type="ECO:0000313" key="2">
    <source>
        <dbReference type="EMBL" id="SNT25866.1"/>
    </source>
</evidence>
<dbReference type="AlphaFoldDB" id="A0A239L5I0"/>
<feature type="domain" description="BON" evidence="1">
    <location>
        <begin position="1"/>
        <end position="70"/>
    </location>
</feature>
<dbReference type="Pfam" id="PF04972">
    <property type="entry name" value="BON"/>
    <property type="match status" value="1"/>
</dbReference>
<keyword evidence="3" id="KW-1185">Reference proteome</keyword>
<protein>
    <submittedName>
        <fullName evidence="2">BON domain-containing protein</fullName>
    </submittedName>
</protein>
<evidence type="ECO:0000313" key="3">
    <source>
        <dbReference type="Proteomes" id="UP000198318"/>
    </source>
</evidence>
<dbReference type="PROSITE" id="PS50914">
    <property type="entry name" value="BON"/>
    <property type="match status" value="1"/>
</dbReference>
<dbReference type="Proteomes" id="UP000198318">
    <property type="component" value="Unassembled WGS sequence"/>
</dbReference>
<organism evidence="2 3">
    <name type="scientific">Actinomadura meyerae</name>
    <dbReference type="NCBI Taxonomy" id="240840"/>
    <lineage>
        <taxon>Bacteria</taxon>
        <taxon>Bacillati</taxon>
        <taxon>Actinomycetota</taxon>
        <taxon>Actinomycetes</taxon>
        <taxon>Streptosporangiales</taxon>
        <taxon>Thermomonosporaceae</taxon>
        <taxon>Actinomadura</taxon>
    </lineage>
</organism>
<sequence length="81" mass="8972">MADMSGYLAAHIQERLAAEAYELGIRVDVRGEFVHLRGEVVSEERRRAVEEAAREAAGGRRICNELHVVAVPEPDGEEQIS</sequence>
<dbReference type="EMBL" id="FZOR01000021">
    <property type="protein sequence ID" value="SNT25866.1"/>
    <property type="molecule type" value="Genomic_DNA"/>
</dbReference>
<gene>
    <name evidence="2" type="ORF">SAMN05443665_102135</name>
</gene>
<reference evidence="2 3" key="1">
    <citation type="submission" date="2017-06" db="EMBL/GenBank/DDBJ databases">
        <authorList>
            <person name="Kim H.J."/>
            <person name="Triplett B.A."/>
        </authorList>
    </citation>
    <scope>NUCLEOTIDE SEQUENCE [LARGE SCALE GENOMIC DNA]</scope>
    <source>
        <strain evidence="2 3">DSM 44715</strain>
    </source>
</reference>
<dbReference type="RefSeq" id="WP_179271632.1">
    <property type="nucleotide sequence ID" value="NZ_FZOR01000021.1"/>
</dbReference>
<dbReference type="Gene3D" id="3.30.1340.30">
    <property type="match status" value="1"/>
</dbReference>
<proteinExistence type="predicted"/>